<keyword evidence="5" id="KW-1185">Reference proteome</keyword>
<evidence type="ECO:0000313" key="5">
    <source>
        <dbReference type="Proteomes" id="UP000095283"/>
    </source>
</evidence>
<evidence type="ECO:0000256" key="2">
    <source>
        <dbReference type="ARBA" id="ARBA00010112"/>
    </source>
</evidence>
<comment type="similarity">
    <text evidence="2">Belongs to the nematode transthyretin-like family.</text>
</comment>
<dbReference type="InterPro" id="IPR001534">
    <property type="entry name" value="Transthyretin-like"/>
</dbReference>
<organism evidence="5 6">
    <name type="scientific">Heterorhabditis bacteriophora</name>
    <name type="common">Entomopathogenic nematode worm</name>
    <dbReference type="NCBI Taxonomy" id="37862"/>
    <lineage>
        <taxon>Eukaryota</taxon>
        <taxon>Metazoa</taxon>
        <taxon>Ecdysozoa</taxon>
        <taxon>Nematoda</taxon>
        <taxon>Chromadorea</taxon>
        <taxon>Rhabditida</taxon>
        <taxon>Rhabditina</taxon>
        <taxon>Rhabditomorpha</taxon>
        <taxon>Strongyloidea</taxon>
        <taxon>Heterorhabditidae</taxon>
        <taxon>Heterorhabditis</taxon>
    </lineage>
</organism>
<evidence type="ECO:0000313" key="6">
    <source>
        <dbReference type="WBParaSite" id="Hba_18290"/>
    </source>
</evidence>
<accession>A0A1I7XLB1</accession>
<dbReference type="AlphaFoldDB" id="A0A1I7XLB1"/>
<keyword evidence="4" id="KW-0732">Signal</keyword>
<evidence type="ECO:0000256" key="4">
    <source>
        <dbReference type="ARBA" id="ARBA00022729"/>
    </source>
</evidence>
<evidence type="ECO:0000256" key="1">
    <source>
        <dbReference type="ARBA" id="ARBA00004613"/>
    </source>
</evidence>
<sequence>MASGKTDSSGKFELKGHAEEFTSIEPKMNIYHDCNDGIKFFSYDITIDNCSFIALSAQNYHPYPRFIYQQWRGYVRALTAVHCAVTNVDGGVVLLKHEVLLWKSLVMTEQTIFEDLPAVDTIHSSGNEN</sequence>
<keyword evidence="3" id="KW-0964">Secreted</keyword>
<dbReference type="WBParaSite" id="Hba_18290">
    <property type="protein sequence ID" value="Hba_18290"/>
    <property type="gene ID" value="Hba_18290"/>
</dbReference>
<comment type="subcellular location">
    <subcellularLocation>
        <location evidence="1">Secreted</location>
    </subcellularLocation>
</comment>
<dbReference type="GO" id="GO:0009986">
    <property type="term" value="C:cell surface"/>
    <property type="evidence" value="ECO:0007669"/>
    <property type="project" value="InterPro"/>
</dbReference>
<protein>
    <submittedName>
        <fullName evidence="6">ZP domain-containing protein</fullName>
    </submittedName>
</protein>
<dbReference type="Gene3D" id="2.60.40.3330">
    <property type="match status" value="1"/>
</dbReference>
<reference evidence="6" key="1">
    <citation type="submission" date="2016-11" db="UniProtKB">
        <authorList>
            <consortium name="WormBaseParasite"/>
        </authorList>
    </citation>
    <scope>IDENTIFICATION</scope>
</reference>
<dbReference type="InterPro" id="IPR038479">
    <property type="entry name" value="Transthyretin-like_sf"/>
</dbReference>
<evidence type="ECO:0000256" key="3">
    <source>
        <dbReference type="ARBA" id="ARBA00022525"/>
    </source>
</evidence>
<dbReference type="Proteomes" id="UP000095283">
    <property type="component" value="Unplaced"/>
</dbReference>
<name>A0A1I7XLB1_HETBA</name>
<dbReference type="Pfam" id="PF01060">
    <property type="entry name" value="TTR-52"/>
    <property type="match status" value="1"/>
</dbReference>
<dbReference type="GO" id="GO:0005576">
    <property type="term" value="C:extracellular region"/>
    <property type="evidence" value="ECO:0007669"/>
    <property type="project" value="UniProtKB-SubCell"/>
</dbReference>
<proteinExistence type="inferred from homology"/>